<keyword evidence="2 4" id="KW-0862">Zinc</keyword>
<evidence type="ECO:0000256" key="1">
    <source>
        <dbReference type="ARBA" id="ARBA00022723"/>
    </source>
</evidence>
<dbReference type="InterPro" id="IPR053539">
    <property type="entry name" value="Scyllo-inosose_DH"/>
</dbReference>
<sequence length="400" mass="43379">MKAVVVEAKWDPRPDYPLSDWERETGKAITGSSIWRQPRFSIQEVPDPTPGPDEVVIRVKACGVCGSDLHFYETDPEGYILYPGLVKFPVIPGHEFSGEVVAVGKEVRDLRPGDMVTSEEMLWCGVCMPCRSGFFNHCTNLEELGFTVPGAMAEYVAVKAKYCWKINAIAERYGDVDKAYEAGSLVEPTSVAYNGIFVRAGGFRPGAYVAVFGAGPIGLAAIALSRAAGAGKVIAFDVSAPRREMARRMGADIALDPREVAPSEAVRELTRGEGADLFVEAAGAPTRTLPEMEKALAINGRIVVIGRAAERVPLYLETLQVRRGQIFGSQGHSGDAIFPSVIRMMAAGLIDMTRIITARYPLDRAVEAVERLSRRLDAKITIKPDLREVPQVEPAAATVA</sequence>
<dbReference type="InParanoid" id="A0A212Q0K2"/>
<accession>A0A212Q0K2</accession>
<dbReference type="InterPro" id="IPR020843">
    <property type="entry name" value="ER"/>
</dbReference>
<dbReference type="Pfam" id="PF08240">
    <property type="entry name" value="ADH_N"/>
    <property type="match status" value="1"/>
</dbReference>
<dbReference type="SUPFAM" id="SSF51735">
    <property type="entry name" value="NAD(P)-binding Rossmann-fold domains"/>
    <property type="match status" value="1"/>
</dbReference>
<name>A0A212Q0K2_9CHLR</name>
<dbReference type="EMBL" id="FYEK01000003">
    <property type="protein sequence ID" value="SNB52865.1"/>
    <property type="molecule type" value="Genomic_DNA"/>
</dbReference>
<dbReference type="OrthoDB" id="9766898at2"/>
<evidence type="ECO:0000256" key="3">
    <source>
        <dbReference type="ARBA" id="ARBA00023002"/>
    </source>
</evidence>
<proteinExistence type="inferred from homology"/>
<evidence type="ECO:0000256" key="2">
    <source>
        <dbReference type="ARBA" id="ARBA00022833"/>
    </source>
</evidence>
<dbReference type="GO" id="GO:0016491">
    <property type="term" value="F:oxidoreductase activity"/>
    <property type="evidence" value="ECO:0007669"/>
    <property type="project" value="UniProtKB-KW"/>
</dbReference>
<dbReference type="Pfam" id="PF00107">
    <property type="entry name" value="ADH_zinc_N"/>
    <property type="match status" value="1"/>
</dbReference>
<gene>
    <name evidence="6" type="ORF">SAMN02746019_00023790</name>
</gene>
<dbReference type="PANTHER" id="PTHR43401">
    <property type="entry name" value="L-THREONINE 3-DEHYDROGENASE"/>
    <property type="match status" value="1"/>
</dbReference>
<dbReference type="PANTHER" id="PTHR43401:SF2">
    <property type="entry name" value="L-THREONINE 3-DEHYDROGENASE"/>
    <property type="match status" value="1"/>
</dbReference>
<dbReference type="InterPro" id="IPR013149">
    <property type="entry name" value="ADH-like_C"/>
</dbReference>
<dbReference type="RefSeq" id="WP_088570144.1">
    <property type="nucleotide sequence ID" value="NZ_FYEK01000003.1"/>
</dbReference>
<evidence type="ECO:0000313" key="6">
    <source>
        <dbReference type="EMBL" id="SNB52865.1"/>
    </source>
</evidence>
<dbReference type="InterPro" id="IPR036291">
    <property type="entry name" value="NAD(P)-bd_dom_sf"/>
</dbReference>
<organism evidence="6 7">
    <name type="scientific">Thermoflexus hugenholtzii JAD2</name>
    <dbReference type="NCBI Taxonomy" id="877466"/>
    <lineage>
        <taxon>Bacteria</taxon>
        <taxon>Bacillati</taxon>
        <taxon>Chloroflexota</taxon>
        <taxon>Thermoflexia</taxon>
        <taxon>Thermoflexales</taxon>
        <taxon>Thermoflexaceae</taxon>
        <taxon>Thermoflexus</taxon>
    </lineage>
</organism>
<dbReference type="InterPro" id="IPR002328">
    <property type="entry name" value="ADH_Zn_CS"/>
</dbReference>
<dbReference type="SUPFAM" id="SSF50129">
    <property type="entry name" value="GroES-like"/>
    <property type="match status" value="1"/>
</dbReference>
<keyword evidence="3" id="KW-0560">Oxidoreductase</keyword>
<dbReference type="InterPro" id="IPR013154">
    <property type="entry name" value="ADH-like_N"/>
</dbReference>
<dbReference type="AlphaFoldDB" id="A0A212Q0K2"/>
<dbReference type="InterPro" id="IPR011032">
    <property type="entry name" value="GroES-like_sf"/>
</dbReference>
<comment type="cofactor">
    <cofactor evidence="4">
        <name>Zn(2+)</name>
        <dbReference type="ChEBI" id="CHEBI:29105"/>
    </cofactor>
</comment>
<dbReference type="PROSITE" id="PS00059">
    <property type="entry name" value="ADH_ZINC"/>
    <property type="match status" value="1"/>
</dbReference>
<comment type="similarity">
    <text evidence="4">Belongs to the zinc-containing alcohol dehydrogenase family.</text>
</comment>
<evidence type="ECO:0000259" key="5">
    <source>
        <dbReference type="SMART" id="SM00829"/>
    </source>
</evidence>
<keyword evidence="7" id="KW-1185">Reference proteome</keyword>
<protein>
    <recommendedName>
        <fullName evidence="5">Enoyl reductase (ER) domain-containing protein</fullName>
    </recommendedName>
</protein>
<dbReference type="SMART" id="SM00829">
    <property type="entry name" value="PKS_ER"/>
    <property type="match status" value="1"/>
</dbReference>
<dbReference type="NCBIfam" id="NF041097">
    <property type="entry name" value="keto_inos_dh_IolM"/>
    <property type="match status" value="1"/>
</dbReference>
<dbReference type="Gene3D" id="3.40.50.720">
    <property type="entry name" value="NAD(P)-binding Rossmann-like Domain"/>
    <property type="match status" value="1"/>
</dbReference>
<feature type="domain" description="Enoyl reductase (ER)" evidence="5">
    <location>
        <begin position="36"/>
        <end position="382"/>
    </location>
</feature>
<evidence type="ECO:0000313" key="7">
    <source>
        <dbReference type="Proteomes" id="UP000197025"/>
    </source>
</evidence>
<dbReference type="GO" id="GO:0008270">
    <property type="term" value="F:zinc ion binding"/>
    <property type="evidence" value="ECO:0007669"/>
    <property type="project" value="InterPro"/>
</dbReference>
<keyword evidence="1 4" id="KW-0479">Metal-binding</keyword>
<dbReference type="Gene3D" id="3.90.180.10">
    <property type="entry name" value="Medium-chain alcohol dehydrogenases, catalytic domain"/>
    <property type="match status" value="1"/>
</dbReference>
<evidence type="ECO:0000256" key="4">
    <source>
        <dbReference type="RuleBase" id="RU361277"/>
    </source>
</evidence>
<dbReference type="Proteomes" id="UP000197025">
    <property type="component" value="Unassembled WGS sequence"/>
</dbReference>
<reference evidence="7" key="1">
    <citation type="submission" date="2017-06" db="EMBL/GenBank/DDBJ databases">
        <authorList>
            <person name="Varghese N."/>
            <person name="Submissions S."/>
        </authorList>
    </citation>
    <scope>NUCLEOTIDE SEQUENCE [LARGE SCALE GENOMIC DNA]</scope>
    <source>
        <strain evidence="7">JAD2</strain>
    </source>
</reference>
<dbReference type="InterPro" id="IPR050129">
    <property type="entry name" value="Zn_alcohol_dh"/>
</dbReference>